<evidence type="ECO:0000313" key="2">
    <source>
        <dbReference type="EMBL" id="QDS93561.1"/>
    </source>
</evidence>
<accession>A0A517MF97</accession>
<organism evidence="2 3">
    <name type="scientific">Roseimaritima multifibrata</name>
    <dbReference type="NCBI Taxonomy" id="1930274"/>
    <lineage>
        <taxon>Bacteria</taxon>
        <taxon>Pseudomonadati</taxon>
        <taxon>Planctomycetota</taxon>
        <taxon>Planctomycetia</taxon>
        <taxon>Pirellulales</taxon>
        <taxon>Pirellulaceae</taxon>
        <taxon>Roseimaritima</taxon>
    </lineage>
</organism>
<dbReference type="Proteomes" id="UP000320672">
    <property type="component" value="Chromosome"/>
</dbReference>
<dbReference type="KEGG" id="rml:FF011L_23310"/>
<evidence type="ECO:0000256" key="1">
    <source>
        <dbReference type="SAM" id="MobiDB-lite"/>
    </source>
</evidence>
<dbReference type="EMBL" id="CP036262">
    <property type="protein sequence ID" value="QDS93561.1"/>
    <property type="molecule type" value="Genomic_DNA"/>
</dbReference>
<reference evidence="2 3" key="1">
    <citation type="submission" date="2019-02" db="EMBL/GenBank/DDBJ databases">
        <title>Deep-cultivation of Planctomycetes and their phenomic and genomic characterization uncovers novel biology.</title>
        <authorList>
            <person name="Wiegand S."/>
            <person name="Jogler M."/>
            <person name="Boedeker C."/>
            <person name="Pinto D."/>
            <person name="Vollmers J."/>
            <person name="Rivas-Marin E."/>
            <person name="Kohn T."/>
            <person name="Peeters S.H."/>
            <person name="Heuer A."/>
            <person name="Rast P."/>
            <person name="Oberbeckmann S."/>
            <person name="Bunk B."/>
            <person name="Jeske O."/>
            <person name="Meyerdierks A."/>
            <person name="Storesund J.E."/>
            <person name="Kallscheuer N."/>
            <person name="Luecker S."/>
            <person name="Lage O.M."/>
            <person name="Pohl T."/>
            <person name="Merkel B.J."/>
            <person name="Hornburger P."/>
            <person name="Mueller R.-W."/>
            <person name="Bruemmer F."/>
            <person name="Labrenz M."/>
            <person name="Spormann A.M."/>
            <person name="Op den Camp H."/>
            <person name="Overmann J."/>
            <person name="Amann R."/>
            <person name="Jetten M.S.M."/>
            <person name="Mascher T."/>
            <person name="Medema M.H."/>
            <person name="Devos D.P."/>
            <person name="Kaster A.-K."/>
            <person name="Ovreas L."/>
            <person name="Rohde M."/>
            <person name="Galperin M.Y."/>
            <person name="Jogler C."/>
        </authorList>
    </citation>
    <scope>NUCLEOTIDE SEQUENCE [LARGE SCALE GENOMIC DNA]</scope>
    <source>
        <strain evidence="2 3">FF011L</strain>
    </source>
</reference>
<gene>
    <name evidence="2" type="ORF">FF011L_23310</name>
</gene>
<sequence length="72" mass="8216">MSLQESQRRRLRDLVSLQLAVSISDSKWQNVDDQPAATEDQPLQNARLRRSVESFGYPRFGKNSRANARAAQ</sequence>
<name>A0A517MF97_9BACT</name>
<proteinExistence type="predicted"/>
<protein>
    <submittedName>
        <fullName evidence="2">Uncharacterized protein</fullName>
    </submittedName>
</protein>
<evidence type="ECO:0000313" key="3">
    <source>
        <dbReference type="Proteomes" id="UP000320672"/>
    </source>
</evidence>
<feature type="region of interest" description="Disordered" evidence="1">
    <location>
        <begin position="28"/>
        <end position="47"/>
    </location>
</feature>
<dbReference type="AlphaFoldDB" id="A0A517MF97"/>
<keyword evidence="3" id="KW-1185">Reference proteome</keyword>